<comment type="caution">
    <text evidence="2">The sequence shown here is derived from an EMBL/GenBank/DDBJ whole genome shotgun (WGS) entry which is preliminary data.</text>
</comment>
<feature type="region of interest" description="Disordered" evidence="1">
    <location>
        <begin position="128"/>
        <end position="186"/>
    </location>
</feature>
<reference evidence="2" key="1">
    <citation type="journal article" date="2021" name="Mol. Ecol. Resour.">
        <title>Apolygus lucorum genome provides insights into omnivorousness and mesophyll feeding.</title>
        <authorList>
            <person name="Liu Y."/>
            <person name="Liu H."/>
            <person name="Wang H."/>
            <person name="Huang T."/>
            <person name="Liu B."/>
            <person name="Yang B."/>
            <person name="Yin L."/>
            <person name="Li B."/>
            <person name="Zhang Y."/>
            <person name="Zhang S."/>
            <person name="Jiang F."/>
            <person name="Zhang X."/>
            <person name="Ren Y."/>
            <person name="Wang B."/>
            <person name="Wang S."/>
            <person name="Lu Y."/>
            <person name="Wu K."/>
            <person name="Fan W."/>
            <person name="Wang G."/>
        </authorList>
    </citation>
    <scope>NUCLEOTIDE SEQUENCE</scope>
    <source>
        <strain evidence="2">12Hb</strain>
    </source>
</reference>
<organism evidence="2 3">
    <name type="scientific">Apolygus lucorum</name>
    <name type="common">Small green plant bug</name>
    <name type="synonym">Lygocoris lucorum</name>
    <dbReference type="NCBI Taxonomy" id="248454"/>
    <lineage>
        <taxon>Eukaryota</taxon>
        <taxon>Metazoa</taxon>
        <taxon>Ecdysozoa</taxon>
        <taxon>Arthropoda</taxon>
        <taxon>Hexapoda</taxon>
        <taxon>Insecta</taxon>
        <taxon>Pterygota</taxon>
        <taxon>Neoptera</taxon>
        <taxon>Paraneoptera</taxon>
        <taxon>Hemiptera</taxon>
        <taxon>Heteroptera</taxon>
        <taxon>Panheteroptera</taxon>
        <taxon>Cimicomorpha</taxon>
        <taxon>Miridae</taxon>
        <taxon>Mirini</taxon>
        <taxon>Apolygus</taxon>
    </lineage>
</organism>
<evidence type="ECO:0000313" key="3">
    <source>
        <dbReference type="Proteomes" id="UP000466442"/>
    </source>
</evidence>
<evidence type="ECO:0000256" key="1">
    <source>
        <dbReference type="SAM" id="MobiDB-lite"/>
    </source>
</evidence>
<feature type="region of interest" description="Disordered" evidence="1">
    <location>
        <begin position="1"/>
        <end position="50"/>
    </location>
</feature>
<gene>
    <name evidence="2" type="ORF">GE061_001427</name>
</gene>
<dbReference type="EMBL" id="WIXP02000001">
    <property type="protein sequence ID" value="KAF6217074.1"/>
    <property type="molecule type" value="Genomic_DNA"/>
</dbReference>
<dbReference type="AlphaFoldDB" id="A0A8S9Y8E3"/>
<name>A0A8S9Y8E3_APOLU</name>
<feature type="compositionally biased region" description="Basic residues" evidence="1">
    <location>
        <begin position="71"/>
        <end position="80"/>
    </location>
</feature>
<feature type="compositionally biased region" description="Polar residues" evidence="1">
    <location>
        <begin position="161"/>
        <end position="172"/>
    </location>
</feature>
<accession>A0A8S9Y8E3</accession>
<protein>
    <submittedName>
        <fullName evidence="2">Uncharacterized protein</fullName>
    </submittedName>
</protein>
<sequence length="209" mass="23328">MSNEELLPTTVPTRRPHAPPQPGLRQACPSGCSQDHSTASCWTPKPETRQLGDHQLRDRLILGPQPTKYDRSRRSRRRSSSRFLTSMGHATTVAFTDCIPLALHDMTTQTPTTEPVVSGVCTATAATQTSNHGTSKTEPVVKDIPRHPVPYNTPPSRHRSPSMTTSRATSCHFTPPRRSPPRRRPYAHKWATLDSVVRLASRCRRPTDR</sequence>
<evidence type="ECO:0000313" key="2">
    <source>
        <dbReference type="EMBL" id="KAF6217074.1"/>
    </source>
</evidence>
<proteinExistence type="predicted"/>
<feature type="compositionally biased region" description="Polar residues" evidence="1">
    <location>
        <begin position="128"/>
        <end position="137"/>
    </location>
</feature>
<keyword evidence="3" id="KW-1185">Reference proteome</keyword>
<dbReference type="Proteomes" id="UP000466442">
    <property type="component" value="Linkage Group LG1"/>
</dbReference>
<feature type="compositionally biased region" description="Polar residues" evidence="1">
    <location>
        <begin position="31"/>
        <end position="41"/>
    </location>
</feature>
<feature type="region of interest" description="Disordered" evidence="1">
    <location>
        <begin position="62"/>
        <end position="84"/>
    </location>
</feature>